<reference evidence="1" key="1">
    <citation type="submission" date="2019-11" db="EMBL/GenBank/DDBJ databases">
        <authorList>
            <person name="Liu Y."/>
            <person name="Hou J."/>
            <person name="Li T.-Q."/>
            <person name="Guan C.-H."/>
            <person name="Wu X."/>
            <person name="Wu H.-Z."/>
            <person name="Ling F."/>
            <person name="Zhang R."/>
            <person name="Shi X.-G."/>
            <person name="Ren J.-P."/>
            <person name="Chen E.-F."/>
            <person name="Sun J.-M."/>
        </authorList>
    </citation>
    <scope>NUCLEOTIDE SEQUENCE</scope>
    <source>
        <strain evidence="1">Adult_tree_wgs_1</strain>
        <tissue evidence="1">Leaves</tissue>
    </source>
</reference>
<proteinExistence type="predicted"/>
<evidence type="ECO:0000313" key="1">
    <source>
        <dbReference type="EMBL" id="KAF7129273.1"/>
    </source>
</evidence>
<keyword evidence="2" id="KW-1185">Reference proteome</keyword>
<gene>
    <name evidence="1" type="ORF">RHSIM_Rhsim10G0138700</name>
</gene>
<dbReference type="EMBL" id="WJXA01000010">
    <property type="protein sequence ID" value="KAF7129273.1"/>
    <property type="molecule type" value="Genomic_DNA"/>
</dbReference>
<dbReference type="Proteomes" id="UP000626092">
    <property type="component" value="Unassembled WGS sequence"/>
</dbReference>
<organism evidence="1 2">
    <name type="scientific">Rhododendron simsii</name>
    <name type="common">Sims's rhododendron</name>
    <dbReference type="NCBI Taxonomy" id="118357"/>
    <lineage>
        <taxon>Eukaryota</taxon>
        <taxon>Viridiplantae</taxon>
        <taxon>Streptophyta</taxon>
        <taxon>Embryophyta</taxon>
        <taxon>Tracheophyta</taxon>
        <taxon>Spermatophyta</taxon>
        <taxon>Magnoliopsida</taxon>
        <taxon>eudicotyledons</taxon>
        <taxon>Gunneridae</taxon>
        <taxon>Pentapetalae</taxon>
        <taxon>asterids</taxon>
        <taxon>Ericales</taxon>
        <taxon>Ericaceae</taxon>
        <taxon>Ericoideae</taxon>
        <taxon>Rhodoreae</taxon>
        <taxon>Rhododendron</taxon>
    </lineage>
</organism>
<evidence type="ECO:0000313" key="2">
    <source>
        <dbReference type="Proteomes" id="UP000626092"/>
    </source>
</evidence>
<dbReference type="AlphaFoldDB" id="A0A834LCU1"/>
<evidence type="ECO:0008006" key="3">
    <source>
        <dbReference type="Google" id="ProtNLM"/>
    </source>
</evidence>
<name>A0A834LCU1_RHOSS</name>
<sequence>MNRSLTRSVTDLEIHTALMDMGPTKAPRVDGMTALFYQSYWSTVGEDVVAAVKSFFDTNYIDPKGGLPYHPRLRDILPSIILENQSAFVGGRQISNSILIAHEIVHSLKNMQYGRKGWVALKLAMAKAFDRIEWSYLEVVLRKFGFNETWISTGLLSHICFSLMIRFYSGKPHLKGVMPLMKSCGNMRWLLAKWLIEISPLSCFSHNTPADVKQGISEALNIRFENHGGKYLGLPSIIGRSKSGVFQYVKDRVIAKLKSWKDTVLNLTGKETMLKSVAITMPNFIMQCFLLPKDDVQLIAPVLCSNVCSKGILSLFLFLGGLLPKVSLLGLEEYLCRSNSVAKRIEMVSW</sequence>
<dbReference type="InterPro" id="IPR052343">
    <property type="entry name" value="Retrotransposon-Effector_Assoc"/>
</dbReference>
<dbReference type="OrthoDB" id="1934719at2759"/>
<dbReference type="PANTHER" id="PTHR46890">
    <property type="entry name" value="NON-LTR RETROLELEMENT REVERSE TRANSCRIPTASE-LIKE PROTEIN-RELATED"/>
    <property type="match status" value="1"/>
</dbReference>
<protein>
    <recommendedName>
        <fullName evidence="3">Reverse transcriptase domain-containing protein</fullName>
    </recommendedName>
</protein>
<dbReference type="PANTHER" id="PTHR46890:SF48">
    <property type="entry name" value="RNA-DIRECTED DNA POLYMERASE"/>
    <property type="match status" value="1"/>
</dbReference>
<accession>A0A834LCU1</accession>
<comment type="caution">
    <text evidence="1">The sequence shown here is derived from an EMBL/GenBank/DDBJ whole genome shotgun (WGS) entry which is preliminary data.</text>
</comment>